<evidence type="ECO:0000256" key="1">
    <source>
        <dbReference type="SAM" id="Phobius"/>
    </source>
</evidence>
<dbReference type="OrthoDB" id="10412053at2759"/>
<comment type="caution">
    <text evidence="2">The sequence shown here is derived from an EMBL/GenBank/DDBJ whole genome shotgun (WGS) entry which is preliminary data.</text>
</comment>
<protein>
    <submittedName>
        <fullName evidence="2">Uncharacterized protein</fullName>
    </submittedName>
</protein>
<accession>A0A482XU78</accession>
<name>A0A482XU78_LAOST</name>
<proteinExistence type="predicted"/>
<sequence>MLSQGVWITYFLIAINVFIGLHGASLNMDFMKNPDFPGNRRWMDNLRKSLPSNNENFPGTAKWQEEFGRKMNNGNFPGSARWREEFEREMSETLDMPQPMVPCFPEHFPHPPKCEPVANPGFKYPEVSVKINQEYRIEHNSFLCSDPDYGEESFYMLQTAVVVDEKPTISRTETSHFYNKNGEPIAYSSKVRMIPANENCS</sequence>
<dbReference type="InParanoid" id="A0A482XU78"/>
<dbReference type="EMBL" id="QKKF02000817">
    <property type="protein sequence ID" value="RZF48947.1"/>
    <property type="molecule type" value="Genomic_DNA"/>
</dbReference>
<evidence type="ECO:0000313" key="3">
    <source>
        <dbReference type="Proteomes" id="UP000291343"/>
    </source>
</evidence>
<reference evidence="2 3" key="1">
    <citation type="journal article" date="2017" name="Gigascience">
        <title>Genome sequence of the small brown planthopper, Laodelphax striatellus.</title>
        <authorList>
            <person name="Zhu J."/>
            <person name="Jiang F."/>
            <person name="Wang X."/>
            <person name="Yang P."/>
            <person name="Bao Y."/>
            <person name="Zhao W."/>
            <person name="Wang W."/>
            <person name="Lu H."/>
            <person name="Wang Q."/>
            <person name="Cui N."/>
            <person name="Li J."/>
            <person name="Chen X."/>
            <person name="Luo L."/>
            <person name="Yu J."/>
            <person name="Kang L."/>
            <person name="Cui F."/>
        </authorList>
    </citation>
    <scope>NUCLEOTIDE SEQUENCE [LARGE SCALE GENOMIC DNA]</scope>
    <source>
        <strain evidence="2">Lst14</strain>
    </source>
</reference>
<keyword evidence="1" id="KW-0472">Membrane</keyword>
<evidence type="ECO:0000313" key="2">
    <source>
        <dbReference type="EMBL" id="RZF48947.1"/>
    </source>
</evidence>
<feature type="transmembrane region" description="Helical" evidence="1">
    <location>
        <begin position="6"/>
        <end position="24"/>
    </location>
</feature>
<keyword evidence="1" id="KW-1133">Transmembrane helix</keyword>
<keyword evidence="3" id="KW-1185">Reference proteome</keyword>
<gene>
    <name evidence="2" type="ORF">LSTR_LSTR003023</name>
</gene>
<dbReference type="AlphaFoldDB" id="A0A482XU78"/>
<keyword evidence="1" id="KW-0812">Transmembrane</keyword>
<dbReference type="Proteomes" id="UP000291343">
    <property type="component" value="Unassembled WGS sequence"/>
</dbReference>
<organism evidence="2 3">
    <name type="scientific">Laodelphax striatellus</name>
    <name type="common">Small brown planthopper</name>
    <name type="synonym">Delphax striatella</name>
    <dbReference type="NCBI Taxonomy" id="195883"/>
    <lineage>
        <taxon>Eukaryota</taxon>
        <taxon>Metazoa</taxon>
        <taxon>Ecdysozoa</taxon>
        <taxon>Arthropoda</taxon>
        <taxon>Hexapoda</taxon>
        <taxon>Insecta</taxon>
        <taxon>Pterygota</taxon>
        <taxon>Neoptera</taxon>
        <taxon>Paraneoptera</taxon>
        <taxon>Hemiptera</taxon>
        <taxon>Auchenorrhyncha</taxon>
        <taxon>Fulgoroidea</taxon>
        <taxon>Delphacidae</taxon>
        <taxon>Criomorphinae</taxon>
        <taxon>Laodelphax</taxon>
    </lineage>
</organism>